<dbReference type="Pfam" id="PF00436">
    <property type="entry name" value="SSB"/>
    <property type="match status" value="1"/>
</dbReference>
<dbReference type="NCBIfam" id="TIGR00621">
    <property type="entry name" value="ssb"/>
    <property type="match status" value="1"/>
</dbReference>
<dbReference type="InterPro" id="IPR011344">
    <property type="entry name" value="ssDNA-bd"/>
</dbReference>
<proteinExistence type="inferred from homology"/>
<dbReference type="Gene3D" id="2.40.50.140">
    <property type="entry name" value="Nucleic acid-binding proteins"/>
    <property type="match status" value="1"/>
</dbReference>
<comment type="caution">
    <text evidence="4">The sequence shown here is derived from an EMBL/GenBank/DDBJ whole genome shotgun (WGS) entry which is preliminary data.</text>
</comment>
<dbReference type="Proteomes" id="UP000053523">
    <property type="component" value="Unassembled WGS sequence"/>
</dbReference>
<dbReference type="HAMAP" id="MF_00984">
    <property type="entry name" value="SSB"/>
    <property type="match status" value="1"/>
</dbReference>
<comment type="caution">
    <text evidence="2">Lacks conserved residue(s) required for the propagation of feature annotation.</text>
</comment>
<gene>
    <name evidence="4" type="ORF">AL503_007690</name>
</gene>
<name>A0A2K0A6N1_STAHA</name>
<evidence type="ECO:0000313" key="5">
    <source>
        <dbReference type="Proteomes" id="UP000053523"/>
    </source>
</evidence>
<dbReference type="EMBL" id="LORN02000015">
    <property type="protein sequence ID" value="PNN20672.1"/>
    <property type="molecule type" value="Genomic_DNA"/>
</dbReference>
<evidence type="ECO:0000256" key="1">
    <source>
        <dbReference type="ARBA" id="ARBA00023125"/>
    </source>
</evidence>
<comment type="subunit">
    <text evidence="2">Homotetramer.</text>
</comment>
<evidence type="ECO:0000256" key="2">
    <source>
        <dbReference type="HAMAP-Rule" id="MF_00984"/>
    </source>
</evidence>
<protein>
    <recommendedName>
        <fullName evidence="2 3">Single-stranded DNA-binding protein</fullName>
        <shortName evidence="2">SSB</shortName>
    </recommendedName>
</protein>
<dbReference type="GO" id="GO:0006260">
    <property type="term" value="P:DNA replication"/>
    <property type="evidence" value="ECO:0007669"/>
    <property type="project" value="InterPro"/>
</dbReference>
<reference evidence="4 5" key="1">
    <citation type="submission" date="2017-12" db="EMBL/GenBank/DDBJ databases">
        <title>FDA dAtabase for Regulatory Grade micrObial Sequences (FDA-ARGOS): Supporting development and validation of Infectious Disease Dx tests.</title>
        <authorList>
            <person name="Hoffmann M."/>
            <person name="Allard M."/>
            <person name="Evans P."/>
            <person name="Brown E."/>
            <person name="Tallon L."/>
            <person name="Sadzewicz L."/>
            <person name="Sengamalay N."/>
            <person name="Ott S."/>
            <person name="Godinez A."/>
            <person name="Nagaraj S."/>
            <person name="Vavikolanu K."/>
            <person name="Aluvathingal J."/>
            <person name="Nadendla S."/>
            <person name="Sichtig H."/>
        </authorList>
    </citation>
    <scope>NUCLEOTIDE SEQUENCE [LARGE SCALE GENOMIC DNA]</scope>
    <source>
        <strain evidence="4 5">FDAARGOS_148</strain>
    </source>
</reference>
<evidence type="ECO:0000256" key="3">
    <source>
        <dbReference type="PIRNR" id="PIRNR002070"/>
    </source>
</evidence>
<sequence length="132" mass="15112">MLNKIVIVGRLTKKAQIFENEEVKIATFCVATDRNYKDENNEIACDYIFCKAFGKTATNIESYTDQGTLVGITGQMRSRKYDKDGQTHFVTELYVETIKFMSPKSKNDNNLPNATYDEDAYSFDHLEVIDVN</sequence>
<dbReference type="PROSITE" id="PS50935">
    <property type="entry name" value="SSB"/>
    <property type="match status" value="1"/>
</dbReference>
<dbReference type="InterPro" id="IPR000424">
    <property type="entry name" value="Primosome_PriB/ssb"/>
</dbReference>
<dbReference type="CDD" id="cd04496">
    <property type="entry name" value="SSB_OBF"/>
    <property type="match status" value="1"/>
</dbReference>
<keyword evidence="1 2" id="KW-0238">DNA-binding</keyword>
<organism evidence="4 5">
    <name type="scientific">Staphylococcus haemolyticus</name>
    <dbReference type="NCBI Taxonomy" id="1283"/>
    <lineage>
        <taxon>Bacteria</taxon>
        <taxon>Bacillati</taxon>
        <taxon>Bacillota</taxon>
        <taxon>Bacilli</taxon>
        <taxon>Bacillales</taxon>
        <taxon>Staphylococcaceae</taxon>
        <taxon>Staphylococcus</taxon>
    </lineage>
</organism>
<dbReference type="InterPro" id="IPR012340">
    <property type="entry name" value="NA-bd_OB-fold"/>
</dbReference>
<dbReference type="AlphaFoldDB" id="A0A2K0A6N1"/>
<dbReference type="RefSeq" id="WP_037551951.1">
    <property type="nucleotide sequence ID" value="NZ_CAJCGD010000013.1"/>
</dbReference>
<evidence type="ECO:0000313" key="4">
    <source>
        <dbReference type="EMBL" id="PNN20672.1"/>
    </source>
</evidence>
<dbReference type="GO" id="GO:0003697">
    <property type="term" value="F:single-stranded DNA binding"/>
    <property type="evidence" value="ECO:0007669"/>
    <property type="project" value="UniProtKB-UniRule"/>
</dbReference>
<accession>A0A2K0A6N1</accession>
<dbReference type="SUPFAM" id="SSF50249">
    <property type="entry name" value="Nucleic acid-binding proteins"/>
    <property type="match status" value="1"/>
</dbReference>
<dbReference type="PIRSF" id="PIRSF002070">
    <property type="entry name" value="SSB"/>
    <property type="match status" value="1"/>
</dbReference>